<dbReference type="SUPFAM" id="SSF48008">
    <property type="entry name" value="GntR ligand-binding domain-like"/>
    <property type="match status" value="1"/>
</dbReference>
<organism evidence="5 6">
    <name type="scientific">Dyadobacter jiangsuensis</name>
    <dbReference type="NCBI Taxonomy" id="1591085"/>
    <lineage>
        <taxon>Bacteria</taxon>
        <taxon>Pseudomonadati</taxon>
        <taxon>Bacteroidota</taxon>
        <taxon>Cytophagia</taxon>
        <taxon>Cytophagales</taxon>
        <taxon>Spirosomataceae</taxon>
        <taxon>Dyadobacter</taxon>
    </lineage>
</organism>
<dbReference type="PROSITE" id="PS50949">
    <property type="entry name" value="HTH_GNTR"/>
    <property type="match status" value="1"/>
</dbReference>
<dbReference type="AlphaFoldDB" id="A0A2P8GI56"/>
<evidence type="ECO:0000256" key="1">
    <source>
        <dbReference type="ARBA" id="ARBA00023015"/>
    </source>
</evidence>
<keyword evidence="1" id="KW-0805">Transcription regulation</keyword>
<feature type="domain" description="HTH gntR-type" evidence="4">
    <location>
        <begin position="4"/>
        <end position="71"/>
    </location>
</feature>
<dbReference type="GO" id="GO:0003700">
    <property type="term" value="F:DNA-binding transcription factor activity"/>
    <property type="evidence" value="ECO:0007669"/>
    <property type="project" value="InterPro"/>
</dbReference>
<comment type="caution">
    <text evidence="5">The sequence shown here is derived from an EMBL/GenBank/DDBJ whole genome shotgun (WGS) entry which is preliminary data.</text>
</comment>
<dbReference type="OrthoDB" id="703321at2"/>
<dbReference type="InterPro" id="IPR000524">
    <property type="entry name" value="Tscrpt_reg_HTH_GntR"/>
</dbReference>
<dbReference type="InterPro" id="IPR036388">
    <property type="entry name" value="WH-like_DNA-bd_sf"/>
</dbReference>
<dbReference type="EMBL" id="PYAS01000001">
    <property type="protein sequence ID" value="PSL33656.1"/>
    <property type="molecule type" value="Genomic_DNA"/>
</dbReference>
<proteinExistence type="predicted"/>
<keyword evidence="6" id="KW-1185">Reference proteome</keyword>
<dbReference type="Pfam" id="PF00392">
    <property type="entry name" value="GntR"/>
    <property type="match status" value="1"/>
</dbReference>
<keyword evidence="2" id="KW-0238">DNA-binding</keyword>
<name>A0A2P8GI56_9BACT</name>
<dbReference type="GO" id="GO:0003677">
    <property type="term" value="F:DNA binding"/>
    <property type="evidence" value="ECO:0007669"/>
    <property type="project" value="UniProtKB-KW"/>
</dbReference>
<evidence type="ECO:0000256" key="2">
    <source>
        <dbReference type="ARBA" id="ARBA00023125"/>
    </source>
</evidence>
<dbReference type="RefSeq" id="WP_106593366.1">
    <property type="nucleotide sequence ID" value="NZ_PYAS01000001.1"/>
</dbReference>
<gene>
    <name evidence="5" type="ORF">CLV60_10125</name>
</gene>
<keyword evidence="3" id="KW-0804">Transcription</keyword>
<evidence type="ECO:0000313" key="6">
    <source>
        <dbReference type="Proteomes" id="UP000241964"/>
    </source>
</evidence>
<dbReference type="PANTHER" id="PTHR43537">
    <property type="entry name" value="TRANSCRIPTIONAL REGULATOR, GNTR FAMILY"/>
    <property type="match status" value="1"/>
</dbReference>
<dbReference type="InterPro" id="IPR036390">
    <property type="entry name" value="WH_DNA-bd_sf"/>
</dbReference>
<dbReference type="PANTHER" id="PTHR43537:SF24">
    <property type="entry name" value="GLUCONATE OPERON TRANSCRIPTIONAL REPRESSOR"/>
    <property type="match status" value="1"/>
</dbReference>
<dbReference type="Gene3D" id="1.20.120.530">
    <property type="entry name" value="GntR ligand-binding domain-like"/>
    <property type="match status" value="1"/>
</dbReference>
<dbReference type="InterPro" id="IPR011711">
    <property type="entry name" value="GntR_C"/>
</dbReference>
<evidence type="ECO:0000256" key="3">
    <source>
        <dbReference type="ARBA" id="ARBA00023163"/>
    </source>
</evidence>
<dbReference type="Proteomes" id="UP000241964">
    <property type="component" value="Unassembled WGS sequence"/>
</dbReference>
<dbReference type="SMART" id="SM00895">
    <property type="entry name" value="FCD"/>
    <property type="match status" value="1"/>
</dbReference>
<evidence type="ECO:0000259" key="4">
    <source>
        <dbReference type="PROSITE" id="PS50949"/>
    </source>
</evidence>
<evidence type="ECO:0000313" key="5">
    <source>
        <dbReference type="EMBL" id="PSL33656.1"/>
    </source>
</evidence>
<accession>A0A2P8GI56</accession>
<sequence>MKDVSKATTAYNEIRKRILSNQVVAGARLREDEWAKKLDVNRAAVREALTRLLGEQLVVPGEKGGYFVKSFTEENVTEIRELRKVLELGALEIAIVKISPEDLQELSTICDEFTAMVERGYYGGALEADMKFHETLIAASGNQKIAGIYHSSNIPLFHQKLGKIKSHLDDYLLTDQEHREILAAIRNADLEKAREALSRHLMRGEVYL</sequence>
<dbReference type="SMART" id="SM00345">
    <property type="entry name" value="HTH_GNTR"/>
    <property type="match status" value="1"/>
</dbReference>
<dbReference type="Gene3D" id="1.10.10.10">
    <property type="entry name" value="Winged helix-like DNA-binding domain superfamily/Winged helix DNA-binding domain"/>
    <property type="match status" value="1"/>
</dbReference>
<dbReference type="Pfam" id="PF07729">
    <property type="entry name" value="FCD"/>
    <property type="match status" value="1"/>
</dbReference>
<dbReference type="InterPro" id="IPR008920">
    <property type="entry name" value="TF_FadR/GntR_C"/>
</dbReference>
<protein>
    <submittedName>
        <fullName evidence="5">GntR family transcriptional regulator</fullName>
    </submittedName>
</protein>
<reference evidence="5 6" key="1">
    <citation type="submission" date="2018-03" db="EMBL/GenBank/DDBJ databases">
        <title>Genomic Encyclopedia of Archaeal and Bacterial Type Strains, Phase II (KMG-II): from individual species to whole genera.</title>
        <authorList>
            <person name="Goeker M."/>
        </authorList>
    </citation>
    <scope>NUCLEOTIDE SEQUENCE [LARGE SCALE GENOMIC DNA]</scope>
    <source>
        <strain evidence="5 6">DSM 29057</strain>
    </source>
</reference>
<dbReference type="SUPFAM" id="SSF46785">
    <property type="entry name" value="Winged helix' DNA-binding domain"/>
    <property type="match status" value="1"/>
</dbReference>